<dbReference type="GO" id="GO:0043047">
    <property type="term" value="F:single-stranded telomeric DNA binding"/>
    <property type="evidence" value="ECO:0000318"/>
    <property type="project" value="GO_Central"/>
</dbReference>
<dbReference type="GO" id="GO:0006260">
    <property type="term" value="P:DNA replication"/>
    <property type="evidence" value="ECO:0000318"/>
    <property type="project" value="GO_Central"/>
</dbReference>
<evidence type="ECO:0000256" key="1">
    <source>
        <dbReference type="SAM" id="Phobius"/>
    </source>
</evidence>
<reference evidence="3 4" key="1">
    <citation type="journal article" date="2014" name="Nat. Genet.">
        <title>Genome sequence of the hot pepper provides insights into the evolution of pungency in Capsicum species.</title>
        <authorList>
            <person name="Kim S."/>
            <person name="Park M."/>
            <person name="Yeom S.I."/>
            <person name="Kim Y.M."/>
            <person name="Lee J.M."/>
            <person name="Lee H.A."/>
            <person name="Seo E."/>
            <person name="Choi J."/>
            <person name="Cheong K."/>
            <person name="Kim K.T."/>
            <person name="Jung K."/>
            <person name="Lee G.W."/>
            <person name="Oh S.K."/>
            <person name="Bae C."/>
            <person name="Kim S.B."/>
            <person name="Lee H.Y."/>
            <person name="Kim S.Y."/>
            <person name="Kim M.S."/>
            <person name="Kang B.C."/>
            <person name="Jo Y.D."/>
            <person name="Yang H.B."/>
            <person name="Jeong H.J."/>
            <person name="Kang W.H."/>
            <person name="Kwon J.K."/>
            <person name="Shin C."/>
            <person name="Lim J.Y."/>
            <person name="Park J.H."/>
            <person name="Huh J.H."/>
            <person name="Kim J.S."/>
            <person name="Kim B.D."/>
            <person name="Cohen O."/>
            <person name="Paran I."/>
            <person name="Suh M.C."/>
            <person name="Lee S.B."/>
            <person name="Kim Y.K."/>
            <person name="Shin Y."/>
            <person name="Noh S.J."/>
            <person name="Park J."/>
            <person name="Seo Y.S."/>
            <person name="Kwon S.Y."/>
            <person name="Kim H.A."/>
            <person name="Park J.M."/>
            <person name="Kim H.J."/>
            <person name="Choi S.B."/>
            <person name="Bosland P.W."/>
            <person name="Reeves G."/>
            <person name="Jo S.H."/>
            <person name="Lee B.W."/>
            <person name="Cho H.T."/>
            <person name="Choi H.S."/>
            <person name="Lee M.S."/>
            <person name="Yu Y."/>
            <person name="Do Choi Y."/>
            <person name="Park B.S."/>
            <person name="van Deynze A."/>
            <person name="Ashrafi H."/>
            <person name="Hill T."/>
            <person name="Kim W.T."/>
            <person name="Pai H.S."/>
            <person name="Ahn H.K."/>
            <person name="Yeam I."/>
            <person name="Giovannoni J.J."/>
            <person name="Rose J.K."/>
            <person name="Sorensen I."/>
            <person name="Lee S.J."/>
            <person name="Kim R.W."/>
            <person name="Choi I.Y."/>
            <person name="Choi B.S."/>
            <person name="Lim J.S."/>
            <person name="Lee Y.H."/>
            <person name="Choi D."/>
        </authorList>
    </citation>
    <scope>NUCLEOTIDE SEQUENCE [LARGE SCALE GENOMIC DNA]</scope>
    <source>
        <strain evidence="4">cv. CM334</strain>
    </source>
</reference>
<sequence>MVVSSCLLSSSLSLPIAAKCGHCRHANSNDSMRDARGYSIRAGRYEWVADKYTIVEPITDNDGLEAPLAALEKLSPLPFSAIEQQHPGSEFDLLAVVVNCSALQYTADQSKHFREAIVMDQRQGEADRTNVVVLYFRSSSSSTSSLNLAPIEDQVQSISTIPQSLSMVQTVPVEGRISLPDHSQSFYLLACSNCNHYLLPIKTNSDLCRVHITNDTTKPVCMMCHFNIDFTDSNVTITATVSEALAERILSLTVDQIYDKVVVQKQPLSIAGINRQLDRELFKLQLQKSAFRFPDQKPDALAIASFTKTEQTGEFQFITATYTFVLLILAGGLLIYSQRTYMKKLWNLINLQYSAAKPGKVVGPGFAYDFGNKEKHDSRPQSRNVVDPPPQIMPSAYC</sequence>
<keyword evidence="2" id="KW-0732">Signal</keyword>
<accession>A0A2G2ZY32</accession>
<organism evidence="3 4">
    <name type="scientific">Capsicum annuum</name>
    <name type="common">Capsicum pepper</name>
    <dbReference type="NCBI Taxonomy" id="4072"/>
    <lineage>
        <taxon>Eukaryota</taxon>
        <taxon>Viridiplantae</taxon>
        <taxon>Streptophyta</taxon>
        <taxon>Embryophyta</taxon>
        <taxon>Tracheophyta</taxon>
        <taxon>Spermatophyta</taxon>
        <taxon>Magnoliopsida</taxon>
        <taxon>eudicotyledons</taxon>
        <taxon>Gunneridae</taxon>
        <taxon>Pentapetalae</taxon>
        <taxon>asterids</taxon>
        <taxon>lamiids</taxon>
        <taxon>Solanales</taxon>
        <taxon>Solanaceae</taxon>
        <taxon>Solanoideae</taxon>
        <taxon>Capsiceae</taxon>
        <taxon>Capsicum</taxon>
    </lineage>
</organism>
<feature type="transmembrane region" description="Helical" evidence="1">
    <location>
        <begin position="315"/>
        <end position="336"/>
    </location>
</feature>
<keyword evidence="1" id="KW-0472">Membrane</keyword>
<gene>
    <name evidence="3" type="ORF">T459_08974</name>
</gene>
<proteinExistence type="predicted"/>
<evidence type="ECO:0000256" key="2">
    <source>
        <dbReference type="SAM" id="SignalP"/>
    </source>
</evidence>
<dbReference type="GO" id="GO:0006289">
    <property type="term" value="P:nucleotide-excision repair"/>
    <property type="evidence" value="ECO:0000318"/>
    <property type="project" value="GO_Central"/>
</dbReference>
<keyword evidence="1" id="KW-1133">Transmembrane helix</keyword>
<dbReference type="Gene3D" id="2.40.50.140">
    <property type="entry name" value="Nucleic acid-binding proteins"/>
    <property type="match status" value="1"/>
</dbReference>
<feature type="chain" id="PRO_5013565687" evidence="2">
    <location>
        <begin position="19"/>
        <end position="398"/>
    </location>
</feature>
<dbReference type="GO" id="GO:0000724">
    <property type="term" value="P:double-strand break repair via homologous recombination"/>
    <property type="evidence" value="ECO:0000318"/>
    <property type="project" value="GO_Central"/>
</dbReference>
<reference evidence="3 4" key="2">
    <citation type="journal article" date="2017" name="Genome Biol.">
        <title>New reference genome sequences of hot pepper reveal the massive evolution of plant disease-resistance genes by retroduplication.</title>
        <authorList>
            <person name="Kim S."/>
            <person name="Park J."/>
            <person name="Yeom S.I."/>
            <person name="Kim Y.M."/>
            <person name="Seo E."/>
            <person name="Kim K.T."/>
            <person name="Kim M.S."/>
            <person name="Lee J.M."/>
            <person name="Cheong K."/>
            <person name="Shin H.S."/>
            <person name="Kim S.B."/>
            <person name="Han K."/>
            <person name="Lee J."/>
            <person name="Park M."/>
            <person name="Lee H.A."/>
            <person name="Lee H.Y."/>
            <person name="Lee Y."/>
            <person name="Oh S."/>
            <person name="Lee J.H."/>
            <person name="Choi E."/>
            <person name="Choi E."/>
            <person name="Lee S.E."/>
            <person name="Jeon J."/>
            <person name="Kim H."/>
            <person name="Choi G."/>
            <person name="Song H."/>
            <person name="Lee J."/>
            <person name="Lee S.C."/>
            <person name="Kwon J.K."/>
            <person name="Lee H.Y."/>
            <person name="Koo N."/>
            <person name="Hong Y."/>
            <person name="Kim R.W."/>
            <person name="Kang W.H."/>
            <person name="Huh J.H."/>
            <person name="Kang B.C."/>
            <person name="Yang T.J."/>
            <person name="Lee Y.H."/>
            <person name="Bennetzen J.L."/>
            <person name="Choi D."/>
        </authorList>
    </citation>
    <scope>NUCLEOTIDE SEQUENCE [LARGE SCALE GENOMIC DNA]</scope>
    <source>
        <strain evidence="4">cv. CM334</strain>
    </source>
</reference>
<name>A0A2G2ZY32_CAPAN</name>
<dbReference type="STRING" id="4072.A0A2G2ZY32"/>
<dbReference type="InterPro" id="IPR012340">
    <property type="entry name" value="NA-bd_OB-fold"/>
</dbReference>
<protein>
    <submittedName>
        <fullName evidence="3">Uncharacterized protein</fullName>
    </submittedName>
</protein>
<dbReference type="EMBL" id="AYRZ02000003">
    <property type="protein sequence ID" value="PHT86868.1"/>
    <property type="molecule type" value="Genomic_DNA"/>
</dbReference>
<evidence type="ECO:0000313" key="3">
    <source>
        <dbReference type="EMBL" id="PHT86868.1"/>
    </source>
</evidence>
<dbReference type="GO" id="GO:0051321">
    <property type="term" value="P:meiotic cell cycle"/>
    <property type="evidence" value="ECO:0000318"/>
    <property type="project" value="GO_Central"/>
</dbReference>
<dbReference type="Proteomes" id="UP000222542">
    <property type="component" value="Unassembled WGS sequence"/>
</dbReference>
<comment type="caution">
    <text evidence="3">The sequence shown here is derived from an EMBL/GenBank/DDBJ whole genome shotgun (WGS) entry which is preliminary data.</text>
</comment>
<dbReference type="AlphaFoldDB" id="A0A2G2ZY32"/>
<dbReference type="GO" id="GO:0003684">
    <property type="term" value="F:damaged DNA binding"/>
    <property type="evidence" value="ECO:0000318"/>
    <property type="project" value="GO_Central"/>
</dbReference>
<dbReference type="GO" id="GO:0007004">
    <property type="term" value="P:telomere maintenance via telomerase"/>
    <property type="evidence" value="ECO:0000318"/>
    <property type="project" value="GO_Central"/>
</dbReference>
<keyword evidence="1" id="KW-0812">Transmembrane</keyword>
<keyword evidence="4" id="KW-1185">Reference proteome</keyword>
<dbReference type="Gramene" id="PHT86868">
    <property type="protein sequence ID" value="PHT86868"/>
    <property type="gene ID" value="T459_08974"/>
</dbReference>
<evidence type="ECO:0000313" key="4">
    <source>
        <dbReference type="Proteomes" id="UP000222542"/>
    </source>
</evidence>
<dbReference type="GO" id="GO:0005662">
    <property type="term" value="C:DNA replication factor A complex"/>
    <property type="evidence" value="ECO:0000318"/>
    <property type="project" value="GO_Central"/>
</dbReference>
<feature type="signal peptide" evidence="2">
    <location>
        <begin position="1"/>
        <end position="18"/>
    </location>
</feature>